<evidence type="ECO:0000313" key="5">
    <source>
        <dbReference type="Proteomes" id="UP001320159"/>
    </source>
</evidence>
<comment type="caution">
    <text evidence="4">The sequence shown here is derived from an EMBL/GenBank/DDBJ whole genome shotgun (WGS) entry which is preliminary data.</text>
</comment>
<dbReference type="SUPFAM" id="SSF56024">
    <property type="entry name" value="Phospholipase D/nuclease"/>
    <property type="match status" value="1"/>
</dbReference>
<dbReference type="InterPro" id="IPR036388">
    <property type="entry name" value="WH-like_DNA-bd_sf"/>
</dbReference>
<comment type="similarity">
    <text evidence="1">Belongs to the transcriptional regulator TrmB family.</text>
</comment>
<dbReference type="Gene3D" id="1.10.10.10">
    <property type="entry name" value="Winged helix-like DNA-binding domain superfamily/Winged helix DNA-binding domain"/>
    <property type="match status" value="1"/>
</dbReference>
<dbReference type="InterPro" id="IPR002831">
    <property type="entry name" value="Tscrpt_reg_TrmB_N"/>
</dbReference>
<sequence>MLLDEKTLVTLQRLGLTYYGARIYETLVLLGPSDAARLSKESDVPRTRVYDILRRLETEGWITSERTRPITYTARYPREVLEERKAAFNAAVDETANDLSMLYDNQMEKENPRVWLLRGSVNVTVKLLDMIGRSKKNIMLMGALYFADEIEQLKTQLQYAKKRGVTVRLITQKSIRLKDGDLDILGHLSPVVSGVKVYGPPYSKSAIVDDREVLIIFSRLDDDVPDEDSVIAIWIPNTSVASNWASIFNAVWNV</sequence>
<dbReference type="CDD" id="cd09124">
    <property type="entry name" value="PLDc_like_TrmB_middle"/>
    <property type="match status" value="1"/>
</dbReference>
<proteinExistence type="inferred from homology"/>
<protein>
    <submittedName>
        <fullName evidence="4">Transcriptional regulator</fullName>
    </submittedName>
</protein>
<dbReference type="Proteomes" id="UP001320159">
    <property type="component" value="Unassembled WGS sequence"/>
</dbReference>
<feature type="domain" description="Transcription regulator TrmB N-terminal" evidence="2">
    <location>
        <begin position="11"/>
        <end position="74"/>
    </location>
</feature>
<dbReference type="EMBL" id="PGCK01000006">
    <property type="protein sequence ID" value="MCD1295096.1"/>
    <property type="molecule type" value="Genomic_DNA"/>
</dbReference>
<dbReference type="InterPro" id="IPR051797">
    <property type="entry name" value="TrmB-like"/>
</dbReference>
<organism evidence="4 5">
    <name type="scientific">Methanooceanicella nereidis</name>
    <dbReference type="NCBI Taxonomy" id="2052831"/>
    <lineage>
        <taxon>Archaea</taxon>
        <taxon>Methanobacteriati</taxon>
        <taxon>Methanobacteriota</taxon>
        <taxon>Stenosarchaea group</taxon>
        <taxon>Methanomicrobia</taxon>
        <taxon>Methanocellales</taxon>
        <taxon>Methanocellaceae</taxon>
        <taxon>Methanooceanicella</taxon>
    </lineage>
</organism>
<dbReference type="PANTHER" id="PTHR34293:SF1">
    <property type="entry name" value="HTH-TYPE TRANSCRIPTIONAL REGULATOR TRMBL2"/>
    <property type="match status" value="1"/>
</dbReference>
<dbReference type="AlphaFoldDB" id="A0AAP2RCN2"/>
<evidence type="ECO:0000313" key="4">
    <source>
        <dbReference type="EMBL" id="MCD1295096.1"/>
    </source>
</evidence>
<evidence type="ECO:0000259" key="2">
    <source>
        <dbReference type="Pfam" id="PF01978"/>
    </source>
</evidence>
<name>A0AAP2RCN2_9EURY</name>
<dbReference type="SUPFAM" id="SSF46785">
    <property type="entry name" value="Winged helix' DNA-binding domain"/>
    <property type="match status" value="1"/>
</dbReference>
<reference evidence="4 5" key="1">
    <citation type="submission" date="2017-11" db="EMBL/GenBank/DDBJ databases">
        <title>Isolation and Characterization of Family Methanocellaceae Species from Potential Methane Hydrate Area Offshore Southwestern Taiwan.</title>
        <authorList>
            <person name="Zhang W.-L."/>
            <person name="Chen W.-C."/>
            <person name="Lai M.-C."/>
            <person name="Chen S.-C."/>
        </authorList>
    </citation>
    <scope>NUCLEOTIDE SEQUENCE [LARGE SCALE GENOMIC DNA]</scope>
    <source>
        <strain evidence="4 5">CWC-04</strain>
    </source>
</reference>
<evidence type="ECO:0000259" key="3">
    <source>
        <dbReference type="Pfam" id="PF11495"/>
    </source>
</evidence>
<dbReference type="Pfam" id="PF11495">
    <property type="entry name" value="Regulator_TrmB"/>
    <property type="match status" value="1"/>
</dbReference>
<accession>A0AAP2RCN2</accession>
<keyword evidence="5" id="KW-1185">Reference proteome</keyword>
<dbReference type="Gene3D" id="3.30.870.10">
    <property type="entry name" value="Endonuclease Chain A"/>
    <property type="match status" value="1"/>
</dbReference>
<dbReference type="Pfam" id="PF01978">
    <property type="entry name" value="TrmB"/>
    <property type="match status" value="1"/>
</dbReference>
<feature type="domain" description="Transcription regulator TrmB C-terminal" evidence="3">
    <location>
        <begin position="113"/>
        <end position="253"/>
    </location>
</feature>
<gene>
    <name evidence="4" type="ORF">CUJ83_08810</name>
</gene>
<dbReference type="InterPro" id="IPR021586">
    <property type="entry name" value="Tscrpt_reg_TrmB_C"/>
</dbReference>
<dbReference type="InterPro" id="IPR036390">
    <property type="entry name" value="WH_DNA-bd_sf"/>
</dbReference>
<dbReference type="PANTHER" id="PTHR34293">
    <property type="entry name" value="HTH-TYPE TRANSCRIPTIONAL REGULATOR TRMBL2"/>
    <property type="match status" value="1"/>
</dbReference>
<evidence type="ECO:0000256" key="1">
    <source>
        <dbReference type="ARBA" id="ARBA00007287"/>
    </source>
</evidence>